<feature type="signal peptide" evidence="2">
    <location>
        <begin position="1"/>
        <end position="18"/>
    </location>
</feature>
<dbReference type="Gene3D" id="2.40.70.10">
    <property type="entry name" value="Acid Proteases"/>
    <property type="match status" value="1"/>
</dbReference>
<sequence length="579" mass="64038">MNYITILLVATFIYTCAGTNIREKRDERSDVNAEAIELSLQLKDTISALKLRPMTNGAAIERLGKAKSQLDQLIYLLGVAQVQSEIEANTAKLRDTITSVRYELETVPREGSSEPVIPDKGPNFPEVKTMGPEVNDPIVPPMVTKQPAPVADSDGSSAIKHAAPVPAGRPPILIPDWLFGNEPDSPNAVRNCPVYRKMATRDPKLELYTGKNKIPIESWLTLYEAIIASLGLTDNKDKALKLISYLADDALVVHAELIAPNIATITWAECRNILIKRFSAIGPAPLCQASKLRMTRAHNVKTYYDEMMALLIRTHADDLERVGMLTQGLPEAYQDKMVMAEVNTPEEWLLKVRRLEQYIEQKAKHKPQTTGHPQAGQSRPHNAHCTVVHCQDDSHKQTHPKRPGNGVKNANDCPYTCKHCSAMGVTAKHWHRECPNRPTDQPYHNTLGAARQPTNGDRRQNTSSNAQPSLMTNGQVQPPAATLVTIPGALNGRNTIFIVDSASTSNIISDIYVDDRKIKTKATPATVLQQVSGITSTSLEAIFNITIDGYTREVTAKVVKDFPYTLLIGIDTCRMYNIY</sequence>
<feature type="region of interest" description="Disordered" evidence="1">
    <location>
        <begin position="436"/>
        <end position="477"/>
    </location>
</feature>
<gene>
    <name evidence="3" type="ORF">OSB1V03_LOCUS6159</name>
</gene>
<evidence type="ECO:0000313" key="3">
    <source>
        <dbReference type="EMBL" id="CAD7625726.1"/>
    </source>
</evidence>
<dbReference type="CDD" id="cd00303">
    <property type="entry name" value="retropepsin_like"/>
    <property type="match status" value="1"/>
</dbReference>
<dbReference type="InterPro" id="IPR021109">
    <property type="entry name" value="Peptidase_aspartic_dom_sf"/>
</dbReference>
<feature type="chain" id="PRO_5036210966" evidence="2">
    <location>
        <begin position="19"/>
        <end position="579"/>
    </location>
</feature>
<evidence type="ECO:0000256" key="1">
    <source>
        <dbReference type="SAM" id="MobiDB-lite"/>
    </source>
</evidence>
<dbReference type="SUPFAM" id="SSF50630">
    <property type="entry name" value="Acid proteases"/>
    <property type="match status" value="1"/>
</dbReference>
<dbReference type="OrthoDB" id="6525599at2759"/>
<feature type="non-terminal residue" evidence="3">
    <location>
        <position position="579"/>
    </location>
</feature>
<dbReference type="AlphaFoldDB" id="A0A7R9KM53"/>
<evidence type="ECO:0000313" key="4">
    <source>
        <dbReference type="Proteomes" id="UP000759131"/>
    </source>
</evidence>
<reference evidence="3" key="1">
    <citation type="submission" date="2020-11" db="EMBL/GenBank/DDBJ databases">
        <authorList>
            <person name="Tran Van P."/>
        </authorList>
    </citation>
    <scope>NUCLEOTIDE SEQUENCE</scope>
</reference>
<dbReference type="EMBL" id="OC857851">
    <property type="protein sequence ID" value="CAD7625726.1"/>
    <property type="molecule type" value="Genomic_DNA"/>
</dbReference>
<organism evidence="3">
    <name type="scientific">Medioppia subpectinata</name>
    <dbReference type="NCBI Taxonomy" id="1979941"/>
    <lineage>
        <taxon>Eukaryota</taxon>
        <taxon>Metazoa</taxon>
        <taxon>Ecdysozoa</taxon>
        <taxon>Arthropoda</taxon>
        <taxon>Chelicerata</taxon>
        <taxon>Arachnida</taxon>
        <taxon>Acari</taxon>
        <taxon>Acariformes</taxon>
        <taxon>Sarcoptiformes</taxon>
        <taxon>Oribatida</taxon>
        <taxon>Brachypylina</taxon>
        <taxon>Oppioidea</taxon>
        <taxon>Oppiidae</taxon>
        <taxon>Medioppia</taxon>
    </lineage>
</organism>
<evidence type="ECO:0000256" key="2">
    <source>
        <dbReference type="SAM" id="SignalP"/>
    </source>
</evidence>
<keyword evidence="2" id="KW-0732">Signal</keyword>
<name>A0A7R9KM53_9ACAR</name>
<dbReference type="Proteomes" id="UP000759131">
    <property type="component" value="Unassembled WGS sequence"/>
</dbReference>
<feature type="region of interest" description="Disordered" evidence="1">
    <location>
        <begin position="362"/>
        <end position="382"/>
    </location>
</feature>
<feature type="compositionally biased region" description="Polar residues" evidence="1">
    <location>
        <begin position="461"/>
        <end position="476"/>
    </location>
</feature>
<protein>
    <submittedName>
        <fullName evidence="3">Uncharacterized protein</fullName>
    </submittedName>
</protein>
<feature type="compositionally biased region" description="Polar residues" evidence="1">
    <location>
        <begin position="368"/>
        <end position="380"/>
    </location>
</feature>
<accession>A0A7R9KM53</accession>
<proteinExistence type="predicted"/>
<dbReference type="EMBL" id="CAJPIZ010003276">
    <property type="protein sequence ID" value="CAG2106156.1"/>
    <property type="molecule type" value="Genomic_DNA"/>
</dbReference>
<keyword evidence="4" id="KW-1185">Reference proteome</keyword>